<gene>
    <name evidence="1" type="ORF">COO09_09740</name>
</gene>
<accession>A0A2A4FV66</accession>
<keyword evidence="2" id="KW-1185">Reference proteome</keyword>
<name>A0A2A4FV66_9SPHN</name>
<comment type="caution">
    <text evidence="1">The sequence shown here is derived from an EMBL/GenBank/DDBJ whole genome shotgun (WGS) entry which is preliminary data.</text>
</comment>
<dbReference type="AlphaFoldDB" id="A0A2A4FV66"/>
<dbReference type="Proteomes" id="UP000218934">
    <property type="component" value="Unassembled WGS sequence"/>
</dbReference>
<dbReference type="OrthoDB" id="7578234at2"/>
<evidence type="ECO:0000313" key="2">
    <source>
        <dbReference type="Proteomes" id="UP000218934"/>
    </source>
</evidence>
<reference evidence="1 2" key="1">
    <citation type="submission" date="2017-09" db="EMBL/GenBank/DDBJ databases">
        <title>The Catabolism of 3,6-Dichlorosalicylic acid is Initiated by the Cytochrome P450 Monooxygenase DsmABC in Rhizorhabdus dicambivorans Ndbn-20.</title>
        <authorList>
            <person name="Na L."/>
        </authorList>
    </citation>
    <scope>NUCLEOTIDE SEQUENCE [LARGE SCALE GENOMIC DNA]</scope>
    <source>
        <strain evidence="1 2">Ndbn-20m</strain>
    </source>
</reference>
<evidence type="ECO:0000313" key="1">
    <source>
        <dbReference type="EMBL" id="PCE42671.1"/>
    </source>
</evidence>
<organism evidence="1 2">
    <name type="scientific">Rhizorhabdus dicambivorans</name>
    <dbReference type="NCBI Taxonomy" id="1850238"/>
    <lineage>
        <taxon>Bacteria</taxon>
        <taxon>Pseudomonadati</taxon>
        <taxon>Pseudomonadota</taxon>
        <taxon>Alphaproteobacteria</taxon>
        <taxon>Sphingomonadales</taxon>
        <taxon>Sphingomonadaceae</taxon>
        <taxon>Rhizorhabdus</taxon>
    </lineage>
</organism>
<dbReference type="EMBL" id="NWUF01000007">
    <property type="protein sequence ID" value="PCE42671.1"/>
    <property type="molecule type" value="Genomic_DNA"/>
</dbReference>
<dbReference type="KEGG" id="rdi:CMV14_06335"/>
<proteinExistence type="predicted"/>
<sequence>MAIATLACDESGKAVVRFALGCCVLAIAVATSSPAFEANPLLNGKIHELRKHLPETLEKITSAMGG</sequence>
<dbReference type="RefSeq" id="WP_066960999.1">
    <property type="nucleotide sequence ID" value="NZ_CP023449.1"/>
</dbReference>
<protein>
    <submittedName>
        <fullName evidence="1">Uncharacterized protein</fullName>
    </submittedName>
</protein>